<protein>
    <recommendedName>
        <fullName evidence="3">F-box domain-containing protein</fullName>
    </recommendedName>
</protein>
<dbReference type="AlphaFoldDB" id="A0A0P9GW35"/>
<keyword evidence="2" id="KW-1185">Reference proteome</keyword>
<proteinExistence type="predicted"/>
<gene>
    <name evidence="1" type="ORF">RHOBADRAFT_47598</name>
</gene>
<accession>A0A0P9GW35</accession>
<name>A0A0P9GW35_RHOGW</name>
<dbReference type="GeneID" id="28975461"/>
<dbReference type="RefSeq" id="XP_018267691.1">
    <property type="nucleotide sequence ID" value="XM_018415013.1"/>
</dbReference>
<evidence type="ECO:0000313" key="1">
    <source>
        <dbReference type="EMBL" id="KPV71642.1"/>
    </source>
</evidence>
<dbReference type="Proteomes" id="UP000053890">
    <property type="component" value="Unassembled WGS sequence"/>
</dbReference>
<evidence type="ECO:0000313" key="2">
    <source>
        <dbReference type="Proteomes" id="UP000053890"/>
    </source>
</evidence>
<sequence length="351" mass="38271">MACLNDDVLHLIVDELAKHVDVRHEHPSRNDVLARICLASRSLAQVARRRLWRDIEISQGRQLEMLKAACSADGRGEGTTTYTVRWSWTANAALVDLVDVARWLPAVADLRVHGSWTDLDLSVAQKYTCLRRLTLVGVRLSLREPVVLPQLEELSIYNVSTHSSLPCRLFDPVALPALRAVRLAGFSDYQSYDTFQLADILSPAILAQLDCIQTDPSALELDGALARGDSPPVLVKLVSIPPTLPRHALFQSPRAFFTGFDTPYTSRPAPAVVPPDAHTPFVAVFPRSLEASSSAAPGAALAIEDFKVACRERGHDVVDGGERPGDSLEALSPGFLRWARARKAAQAAAGH</sequence>
<dbReference type="OrthoDB" id="10517277at2759"/>
<dbReference type="EMBL" id="KQ474092">
    <property type="protein sequence ID" value="KPV71642.1"/>
    <property type="molecule type" value="Genomic_DNA"/>
</dbReference>
<organism evidence="1 2">
    <name type="scientific">Rhodotorula graminis (strain WP1)</name>
    <dbReference type="NCBI Taxonomy" id="578459"/>
    <lineage>
        <taxon>Eukaryota</taxon>
        <taxon>Fungi</taxon>
        <taxon>Dikarya</taxon>
        <taxon>Basidiomycota</taxon>
        <taxon>Pucciniomycotina</taxon>
        <taxon>Microbotryomycetes</taxon>
        <taxon>Sporidiobolales</taxon>
        <taxon>Sporidiobolaceae</taxon>
        <taxon>Rhodotorula</taxon>
    </lineage>
</organism>
<evidence type="ECO:0008006" key="3">
    <source>
        <dbReference type="Google" id="ProtNLM"/>
    </source>
</evidence>
<reference evidence="1 2" key="1">
    <citation type="journal article" date="2015" name="Front. Microbiol.">
        <title>Genome sequence of the plant growth promoting endophytic yeast Rhodotorula graminis WP1.</title>
        <authorList>
            <person name="Firrincieli A."/>
            <person name="Otillar R."/>
            <person name="Salamov A."/>
            <person name="Schmutz J."/>
            <person name="Khan Z."/>
            <person name="Redman R.S."/>
            <person name="Fleck N.D."/>
            <person name="Lindquist E."/>
            <person name="Grigoriev I.V."/>
            <person name="Doty S.L."/>
        </authorList>
    </citation>
    <scope>NUCLEOTIDE SEQUENCE [LARGE SCALE GENOMIC DNA]</scope>
    <source>
        <strain evidence="1 2">WP1</strain>
    </source>
</reference>